<dbReference type="EMBL" id="NHSD01000125">
    <property type="protein sequence ID" value="MBK5926404.1"/>
    <property type="molecule type" value="Genomic_DNA"/>
</dbReference>
<dbReference type="AlphaFoldDB" id="A0A934THM7"/>
<dbReference type="SMART" id="SM00564">
    <property type="entry name" value="PQQ"/>
    <property type="match status" value="5"/>
</dbReference>
<feature type="domain" description="Pyrrolo-quinoline quinone repeat" evidence="1">
    <location>
        <begin position="342"/>
        <end position="401"/>
    </location>
</feature>
<dbReference type="InterPro" id="IPR002372">
    <property type="entry name" value="PQQ_rpt_dom"/>
</dbReference>
<sequence length="402" mass="41493">MTSAGAPMVPADRSLPIALPAMVDHSEWTHRGGSATHTITHPALGRDLTRIWSAPIGEGASRRFRLTADPVVAGGRIFTLDARSTVTATATDGTRLWSRDIRPDWAGRGMASGGGLAVGAGRLFVTSAYGKIVAMDPASGAVLWRKRFEAPLGAPPTVAGDQVFVTANDGTAWALDVADGKVVWQLDGLPAVSGMVGGAAPAVSGTQVILPFATGDVAAAARATGVEAWRSRVAGRRLGQANAGISDISGDPVVVGGTIFVGNRSGRLAALDAATGMQRWSAREGAFGPVWPAGDSLFLVSDQGELVRLEAATGARVWGVPLGRYIETRERRRAEVVAHFGPVLAGGQLLVASSDGVLRGFDPASGALVSQAELPSGAATHPVVVGRTLYVVTRDGRLHALR</sequence>
<protein>
    <recommendedName>
        <fullName evidence="1">Pyrrolo-quinoline quinone repeat domain-containing protein</fullName>
    </recommendedName>
</protein>
<reference evidence="2" key="2">
    <citation type="journal article" date="2020" name="Microorganisms">
        <title>Osmotic Adaptation and Compatible Solute Biosynthesis of Phototrophic Bacteria as Revealed from Genome Analyses.</title>
        <authorList>
            <person name="Imhoff J.F."/>
            <person name="Rahn T."/>
            <person name="Kunzel S."/>
            <person name="Keller A."/>
            <person name="Neulinger S.C."/>
        </authorList>
    </citation>
    <scope>NUCLEOTIDE SEQUENCE</scope>
    <source>
        <strain evidence="2">LMG 28126</strain>
    </source>
</reference>
<dbReference type="Pfam" id="PF13360">
    <property type="entry name" value="PQQ_2"/>
    <property type="match status" value="2"/>
</dbReference>
<dbReference type="InterPro" id="IPR011047">
    <property type="entry name" value="Quinoprotein_ADH-like_sf"/>
</dbReference>
<proteinExistence type="predicted"/>
<feature type="domain" description="Pyrrolo-quinoline quinone repeat" evidence="1">
    <location>
        <begin position="83"/>
        <end position="318"/>
    </location>
</feature>
<dbReference type="PANTHER" id="PTHR34512:SF30">
    <property type="entry name" value="OUTER MEMBRANE PROTEIN ASSEMBLY FACTOR BAMB"/>
    <property type="match status" value="1"/>
</dbReference>
<dbReference type="InterPro" id="IPR015943">
    <property type="entry name" value="WD40/YVTN_repeat-like_dom_sf"/>
</dbReference>
<name>A0A934THM7_9RHOB</name>
<evidence type="ECO:0000259" key="1">
    <source>
        <dbReference type="Pfam" id="PF13360"/>
    </source>
</evidence>
<dbReference type="Gene3D" id="2.130.10.10">
    <property type="entry name" value="YVTN repeat-like/Quinoprotein amine dehydrogenase"/>
    <property type="match status" value="1"/>
</dbReference>
<dbReference type="PANTHER" id="PTHR34512">
    <property type="entry name" value="CELL SURFACE PROTEIN"/>
    <property type="match status" value="1"/>
</dbReference>
<evidence type="ECO:0000313" key="3">
    <source>
        <dbReference type="Proteomes" id="UP000706333"/>
    </source>
</evidence>
<comment type="caution">
    <text evidence="2">The sequence shown here is derived from an EMBL/GenBank/DDBJ whole genome shotgun (WGS) entry which is preliminary data.</text>
</comment>
<dbReference type="Proteomes" id="UP000706333">
    <property type="component" value="Unassembled WGS sequence"/>
</dbReference>
<keyword evidence="3" id="KW-1185">Reference proteome</keyword>
<gene>
    <name evidence="2" type="ORF">CCR87_03375</name>
</gene>
<reference evidence="2" key="1">
    <citation type="submission" date="2017-05" db="EMBL/GenBank/DDBJ databases">
        <authorList>
            <person name="Imhoff J.F."/>
            <person name="Rahn T."/>
            <person name="Kuenzel S."/>
            <person name="Neulinger S.C."/>
        </authorList>
    </citation>
    <scope>NUCLEOTIDE SEQUENCE</scope>
    <source>
        <strain evidence="2">LMG 28126</strain>
    </source>
</reference>
<organism evidence="2 3">
    <name type="scientific">Rhodobaculum claviforme</name>
    <dbReference type="NCBI Taxonomy" id="1549854"/>
    <lineage>
        <taxon>Bacteria</taxon>
        <taxon>Pseudomonadati</taxon>
        <taxon>Pseudomonadota</taxon>
        <taxon>Alphaproteobacteria</taxon>
        <taxon>Rhodobacterales</taxon>
        <taxon>Paracoccaceae</taxon>
        <taxon>Rhodobaculum</taxon>
    </lineage>
</organism>
<accession>A0A934THM7</accession>
<dbReference type="SUPFAM" id="SSF50998">
    <property type="entry name" value="Quinoprotein alcohol dehydrogenase-like"/>
    <property type="match status" value="1"/>
</dbReference>
<evidence type="ECO:0000313" key="2">
    <source>
        <dbReference type="EMBL" id="MBK5926404.1"/>
    </source>
</evidence>
<dbReference type="InterPro" id="IPR018391">
    <property type="entry name" value="PQQ_b-propeller_rpt"/>
</dbReference>